<evidence type="ECO:0000313" key="1">
    <source>
        <dbReference type="EMBL" id="KZP20007.1"/>
    </source>
</evidence>
<evidence type="ECO:0000313" key="2">
    <source>
        <dbReference type="Proteomes" id="UP000076532"/>
    </source>
</evidence>
<gene>
    <name evidence="1" type="ORF">FIBSPDRAFT_862032</name>
</gene>
<feature type="non-terminal residue" evidence="1">
    <location>
        <position position="83"/>
    </location>
</feature>
<keyword evidence="2" id="KW-1185">Reference proteome</keyword>
<dbReference type="EMBL" id="KV417558">
    <property type="protein sequence ID" value="KZP20007.1"/>
    <property type="molecule type" value="Genomic_DNA"/>
</dbReference>
<dbReference type="AlphaFoldDB" id="A0A166IN25"/>
<name>A0A166IN25_9AGAM</name>
<proteinExistence type="predicted"/>
<protein>
    <submittedName>
        <fullName evidence="1">Uncharacterized protein</fullName>
    </submittedName>
</protein>
<dbReference type="Proteomes" id="UP000076532">
    <property type="component" value="Unassembled WGS sequence"/>
</dbReference>
<reference evidence="1 2" key="1">
    <citation type="journal article" date="2016" name="Mol. Biol. Evol.">
        <title>Comparative Genomics of Early-Diverging Mushroom-Forming Fungi Provides Insights into the Origins of Lignocellulose Decay Capabilities.</title>
        <authorList>
            <person name="Nagy L.G."/>
            <person name="Riley R."/>
            <person name="Tritt A."/>
            <person name="Adam C."/>
            <person name="Daum C."/>
            <person name="Floudas D."/>
            <person name="Sun H."/>
            <person name="Yadav J.S."/>
            <person name="Pangilinan J."/>
            <person name="Larsson K.H."/>
            <person name="Matsuura K."/>
            <person name="Barry K."/>
            <person name="Labutti K."/>
            <person name="Kuo R."/>
            <person name="Ohm R.A."/>
            <person name="Bhattacharya S.S."/>
            <person name="Shirouzu T."/>
            <person name="Yoshinaga Y."/>
            <person name="Martin F.M."/>
            <person name="Grigoriev I.V."/>
            <person name="Hibbett D.S."/>
        </authorList>
    </citation>
    <scope>NUCLEOTIDE SEQUENCE [LARGE SCALE GENOMIC DNA]</scope>
    <source>
        <strain evidence="1 2">CBS 109695</strain>
    </source>
</reference>
<sequence length="83" mass="9068">MMATWLRARLSCGCRIFTSRRKTGSITLAVEMGLTWVMFSRSALRETISVVGAPAESDGPRHTHAVVVPSALTFLPRSMMPCA</sequence>
<accession>A0A166IN25</accession>
<organism evidence="1 2">
    <name type="scientific">Athelia psychrophila</name>
    <dbReference type="NCBI Taxonomy" id="1759441"/>
    <lineage>
        <taxon>Eukaryota</taxon>
        <taxon>Fungi</taxon>
        <taxon>Dikarya</taxon>
        <taxon>Basidiomycota</taxon>
        <taxon>Agaricomycotina</taxon>
        <taxon>Agaricomycetes</taxon>
        <taxon>Agaricomycetidae</taxon>
        <taxon>Atheliales</taxon>
        <taxon>Atheliaceae</taxon>
        <taxon>Athelia</taxon>
    </lineage>
</organism>